<evidence type="ECO:0000313" key="2">
    <source>
        <dbReference type="EMBL" id="SDH96282.1"/>
    </source>
</evidence>
<dbReference type="Gene3D" id="1.20.1250.20">
    <property type="entry name" value="MFS general substrate transporter like domains"/>
    <property type="match status" value="1"/>
</dbReference>
<dbReference type="AlphaFoldDB" id="A0A1G8GPH2"/>
<name>A0A1G8GPH2_9NOCA</name>
<evidence type="ECO:0000256" key="1">
    <source>
        <dbReference type="SAM" id="Phobius"/>
    </source>
</evidence>
<keyword evidence="1" id="KW-0472">Membrane</keyword>
<evidence type="ECO:0000313" key="3">
    <source>
        <dbReference type="Proteomes" id="UP000183263"/>
    </source>
</evidence>
<reference evidence="2 3" key="1">
    <citation type="submission" date="2016-10" db="EMBL/GenBank/DDBJ databases">
        <authorList>
            <person name="de Groot N.N."/>
        </authorList>
    </citation>
    <scope>NUCLEOTIDE SEQUENCE [LARGE SCALE GENOMIC DNA]</scope>
    <source>
        <strain evidence="2 3">DSM 44892</strain>
    </source>
</reference>
<dbReference type="InterPro" id="IPR036259">
    <property type="entry name" value="MFS_trans_sf"/>
</dbReference>
<dbReference type="Proteomes" id="UP000183263">
    <property type="component" value="Unassembled WGS sequence"/>
</dbReference>
<dbReference type="EMBL" id="FNDN01000004">
    <property type="protein sequence ID" value="SDH96282.1"/>
    <property type="molecule type" value="Genomic_DNA"/>
</dbReference>
<gene>
    <name evidence="2" type="ORF">SAMN05444695_104164</name>
</gene>
<accession>A0A1G8GPH2</accession>
<keyword evidence="1" id="KW-0812">Transmembrane</keyword>
<sequence>MAGTLAKYYDENDEVPYFRTIGIASVATGVVLALCSPWISRLMRGVH</sequence>
<proteinExistence type="predicted"/>
<feature type="transmembrane region" description="Helical" evidence="1">
    <location>
        <begin position="20"/>
        <end position="39"/>
    </location>
</feature>
<organism evidence="2 3">
    <name type="scientific">Rhodococcus triatomae</name>
    <dbReference type="NCBI Taxonomy" id="300028"/>
    <lineage>
        <taxon>Bacteria</taxon>
        <taxon>Bacillati</taxon>
        <taxon>Actinomycetota</taxon>
        <taxon>Actinomycetes</taxon>
        <taxon>Mycobacteriales</taxon>
        <taxon>Nocardiaceae</taxon>
        <taxon>Rhodococcus</taxon>
    </lineage>
</organism>
<protein>
    <submittedName>
        <fullName evidence="2">Proton-dependent oligopeptide transporter, POT family</fullName>
    </submittedName>
</protein>
<keyword evidence="1" id="KW-1133">Transmembrane helix</keyword>
<keyword evidence="3" id="KW-1185">Reference proteome</keyword>